<dbReference type="CDD" id="cd00609">
    <property type="entry name" value="AAT_like"/>
    <property type="match status" value="1"/>
</dbReference>
<keyword evidence="5" id="KW-0663">Pyridoxal phosphate</keyword>
<organism evidence="8 9">
    <name type="scientific">Lactococcus lactis subsp. lactis</name>
    <name type="common">Streptococcus lactis</name>
    <dbReference type="NCBI Taxonomy" id="1360"/>
    <lineage>
        <taxon>Bacteria</taxon>
        <taxon>Bacillati</taxon>
        <taxon>Bacillota</taxon>
        <taxon>Bacilli</taxon>
        <taxon>Lactobacillales</taxon>
        <taxon>Streptococcaceae</taxon>
        <taxon>Lactococcus</taxon>
    </lineage>
</organism>
<reference evidence="8 9" key="1">
    <citation type="submission" date="2015-01" db="EMBL/GenBank/DDBJ databases">
        <title>Lactococcus lactis subsp.lactis JCM 5805 whole genome shotgun sequence.</title>
        <authorList>
            <person name="Fujii T."/>
            <person name="Tomita Y."/>
            <person name="Ikushima S."/>
            <person name="Fujiwara D."/>
        </authorList>
    </citation>
    <scope>NUCLEOTIDE SEQUENCE [LARGE SCALE GENOMIC DNA]</scope>
    <source>
        <strain evidence="8 9">JCM 5805</strain>
    </source>
</reference>
<evidence type="ECO:0000256" key="1">
    <source>
        <dbReference type="ARBA" id="ARBA00001933"/>
    </source>
</evidence>
<sequence length="411" mass="45572">MYNIVKRFLSVEQDVSRGCFMDLLKKFNPNLDKIEISLIRQFDQQVSSIPDIIKLTLGEPDFYTPEHVKQAGIAAIENNQSHYTGMAGLLELRQAASEFMNKKYGLSYAAEDEILVTVGVTEAISSVLLSILVAGDEVLIPAPAYPGYEPLITLAGGSLVEIDTRANDFVLTPEMLEQAIVEREGKVKAVILNYPANPTGVTYNRGQIKALAEVLKKHEVFVIADEVYSELNYTDQPHVSIAEYAPEQTIVLNGLSKSHAMTGWRIGLIFAARELVAQIIKTHQYLVTSASTQSQFAAIEALKNGADDALPMKKEYLKRRDYIIEKMSDLGFKIIEPDGAFYIFAKIPADLEQDSFKFAVDFAKENAVAIIPGIAFGQYGEGFVRLSYAASMDMIEQAMARLTDYVTKKRG</sequence>
<gene>
    <name evidence="8" type="ORF">JCM5805K_2982</name>
</gene>
<dbReference type="InterPro" id="IPR004839">
    <property type="entry name" value="Aminotransferase_I/II_large"/>
</dbReference>
<dbReference type="PROSITE" id="PS00105">
    <property type="entry name" value="AA_TRANSFER_CLASS_1"/>
    <property type="match status" value="1"/>
</dbReference>
<dbReference type="NCBIfam" id="NF005588">
    <property type="entry name" value="PRK07309.1"/>
    <property type="match status" value="1"/>
</dbReference>
<dbReference type="PRINTS" id="PR00753">
    <property type="entry name" value="ACCSYNTHASE"/>
</dbReference>
<evidence type="ECO:0000259" key="7">
    <source>
        <dbReference type="Pfam" id="PF00155"/>
    </source>
</evidence>
<dbReference type="GO" id="GO:0006520">
    <property type="term" value="P:amino acid metabolic process"/>
    <property type="evidence" value="ECO:0007669"/>
    <property type="project" value="InterPro"/>
</dbReference>
<dbReference type="InterPro" id="IPR015424">
    <property type="entry name" value="PyrdxlP-dep_Trfase"/>
</dbReference>
<dbReference type="Proteomes" id="UP000031847">
    <property type="component" value="Unassembled WGS sequence"/>
</dbReference>
<dbReference type="InterPro" id="IPR015421">
    <property type="entry name" value="PyrdxlP-dep_Trfase_major"/>
</dbReference>
<dbReference type="SUPFAM" id="SSF53383">
    <property type="entry name" value="PLP-dependent transferases"/>
    <property type="match status" value="1"/>
</dbReference>
<dbReference type="EMBL" id="BBSI01000042">
    <property type="protein sequence ID" value="GAM81857.1"/>
    <property type="molecule type" value="Genomic_DNA"/>
</dbReference>
<dbReference type="EC" id="2.6.1.-" evidence="6"/>
<dbReference type="GO" id="GO:0008483">
    <property type="term" value="F:transaminase activity"/>
    <property type="evidence" value="ECO:0007669"/>
    <property type="project" value="UniProtKB-KW"/>
</dbReference>
<dbReference type="AlphaFoldDB" id="A0A0B8QXQ2"/>
<keyword evidence="4 6" id="KW-0808">Transferase</keyword>
<evidence type="ECO:0000256" key="5">
    <source>
        <dbReference type="ARBA" id="ARBA00022898"/>
    </source>
</evidence>
<evidence type="ECO:0000256" key="6">
    <source>
        <dbReference type="RuleBase" id="RU000481"/>
    </source>
</evidence>
<protein>
    <recommendedName>
        <fullName evidence="6">Aminotransferase</fullName>
        <ecNumber evidence="6">2.6.1.-</ecNumber>
    </recommendedName>
</protein>
<dbReference type="PANTHER" id="PTHR46383:SF4">
    <property type="entry name" value="AMINOTRANSFERASE"/>
    <property type="match status" value="1"/>
</dbReference>
<dbReference type="InterPro" id="IPR004838">
    <property type="entry name" value="NHTrfase_class1_PyrdxlP-BS"/>
</dbReference>
<name>A0A0B8QXQ2_LACLL</name>
<dbReference type="FunFam" id="3.40.640.10:FF:000033">
    <property type="entry name" value="Aspartate aminotransferase"/>
    <property type="match status" value="1"/>
</dbReference>
<evidence type="ECO:0000313" key="9">
    <source>
        <dbReference type="Proteomes" id="UP000031847"/>
    </source>
</evidence>
<evidence type="ECO:0000256" key="3">
    <source>
        <dbReference type="ARBA" id="ARBA00022576"/>
    </source>
</evidence>
<proteinExistence type="inferred from homology"/>
<dbReference type="PANTHER" id="PTHR46383">
    <property type="entry name" value="ASPARTATE AMINOTRANSFERASE"/>
    <property type="match status" value="1"/>
</dbReference>
<evidence type="ECO:0000256" key="4">
    <source>
        <dbReference type="ARBA" id="ARBA00022679"/>
    </source>
</evidence>
<feature type="domain" description="Aminotransferase class I/classII large" evidence="7">
    <location>
        <begin position="51"/>
        <end position="402"/>
    </location>
</feature>
<evidence type="ECO:0000256" key="2">
    <source>
        <dbReference type="ARBA" id="ARBA00007441"/>
    </source>
</evidence>
<dbReference type="GO" id="GO:0030170">
    <property type="term" value="F:pyridoxal phosphate binding"/>
    <property type="evidence" value="ECO:0007669"/>
    <property type="project" value="InterPro"/>
</dbReference>
<dbReference type="Gene3D" id="3.90.1150.10">
    <property type="entry name" value="Aspartate Aminotransferase, domain 1"/>
    <property type="match status" value="1"/>
</dbReference>
<dbReference type="InterPro" id="IPR015422">
    <property type="entry name" value="PyrdxlP-dep_Trfase_small"/>
</dbReference>
<dbReference type="Pfam" id="PF00155">
    <property type="entry name" value="Aminotran_1_2"/>
    <property type="match status" value="1"/>
</dbReference>
<comment type="similarity">
    <text evidence="2 6">Belongs to the class-I pyridoxal-phosphate-dependent aminotransferase family.</text>
</comment>
<dbReference type="InterPro" id="IPR050596">
    <property type="entry name" value="AspAT/PAT-like"/>
</dbReference>
<comment type="cofactor">
    <cofactor evidence="1 6">
        <name>pyridoxal 5'-phosphate</name>
        <dbReference type="ChEBI" id="CHEBI:597326"/>
    </cofactor>
</comment>
<accession>A0A0B8QXQ2</accession>
<evidence type="ECO:0000313" key="8">
    <source>
        <dbReference type="EMBL" id="GAM81857.1"/>
    </source>
</evidence>
<keyword evidence="3 6" id="KW-0032">Aminotransferase</keyword>
<dbReference type="Gene3D" id="3.40.640.10">
    <property type="entry name" value="Type I PLP-dependent aspartate aminotransferase-like (Major domain)"/>
    <property type="match status" value="1"/>
</dbReference>
<comment type="caution">
    <text evidence="8">The sequence shown here is derived from an EMBL/GenBank/DDBJ whole genome shotgun (WGS) entry which is preliminary data.</text>
</comment>